<dbReference type="EMBL" id="JACVVK020000070">
    <property type="protein sequence ID" value="KAK7496037.1"/>
    <property type="molecule type" value="Genomic_DNA"/>
</dbReference>
<dbReference type="AlphaFoldDB" id="A0ABD0L959"/>
<dbReference type="GO" id="GO:0016020">
    <property type="term" value="C:membrane"/>
    <property type="evidence" value="ECO:0007669"/>
    <property type="project" value="UniProtKB-SubCell"/>
</dbReference>
<dbReference type="PANTHER" id="PTHR11616:SF240">
    <property type="entry name" value="BLOATED TUBULES, ISOFORM B-RELATED"/>
    <property type="match status" value="1"/>
</dbReference>
<feature type="disulfide bond" evidence="6">
    <location>
        <begin position="84"/>
        <end position="93"/>
    </location>
</feature>
<feature type="region of interest" description="Disordered" evidence="7">
    <location>
        <begin position="465"/>
        <end position="486"/>
    </location>
</feature>
<dbReference type="SUPFAM" id="SSF161070">
    <property type="entry name" value="SNF-like"/>
    <property type="match status" value="2"/>
</dbReference>
<proteinExistence type="predicted"/>
<gene>
    <name evidence="9" type="ORF">BaRGS_00012738</name>
</gene>
<evidence type="ECO:0008006" key="11">
    <source>
        <dbReference type="Google" id="ProtNLM"/>
    </source>
</evidence>
<dbReference type="InterPro" id="IPR037272">
    <property type="entry name" value="SNS_sf"/>
</dbReference>
<evidence type="ECO:0000313" key="9">
    <source>
        <dbReference type="EMBL" id="KAK7496037.1"/>
    </source>
</evidence>
<feature type="non-terminal residue" evidence="9">
    <location>
        <position position="1"/>
    </location>
</feature>
<evidence type="ECO:0000256" key="8">
    <source>
        <dbReference type="SAM" id="Phobius"/>
    </source>
</evidence>
<feature type="transmembrane region" description="Helical" evidence="8">
    <location>
        <begin position="316"/>
        <end position="339"/>
    </location>
</feature>
<evidence type="ECO:0000313" key="10">
    <source>
        <dbReference type="Proteomes" id="UP001519460"/>
    </source>
</evidence>
<sequence length="486" mass="54576">AFFIPYLIMLLLVGIPIFFLELNLGQFSSSGPATCWRFAPIFSGIGVGMVIVSALVAIYYNMIIGWALYYLFASFTDDLPWTRCQGSWASDYCRDYLLDYNGLRSNCTDMGWDWDMDGACYNMSATPKKIRAIWNKTLAADNNIKRILPTEEYLRNEVLGIGNPGAGLENLGPIHWQLVLCYLLGWIFVGLTLSKGVKSSGKRRVTGVIRGQRSCVGGDCDHICDGRVSQNSQVQGLCCHVMCIISSCSASPLPLTGGLTCGSHGLLCWRLECSYHRYVRVLGYQSRLRCTSVPDGHPNHDWRQSLRFYPWPVVKWWWAACWMFITPVLVGFVAVFSWIDYQRVDKLPKWADALGWLMTLSVILAIIVTAIVKVVMAGGNIRQVLRPTPDWGPALPRHRQLCTKYVPNFVVDPNNTDTAQADGLPYQLRADDGYEILKTNGHGWYQNPQPKPIALPLSARIPNSNKGDEAYSTPYDPPPQFDSHRL</sequence>
<evidence type="ECO:0000256" key="5">
    <source>
        <dbReference type="ARBA" id="ARBA00023136"/>
    </source>
</evidence>
<organism evidence="9 10">
    <name type="scientific">Batillaria attramentaria</name>
    <dbReference type="NCBI Taxonomy" id="370345"/>
    <lineage>
        <taxon>Eukaryota</taxon>
        <taxon>Metazoa</taxon>
        <taxon>Spiralia</taxon>
        <taxon>Lophotrochozoa</taxon>
        <taxon>Mollusca</taxon>
        <taxon>Gastropoda</taxon>
        <taxon>Caenogastropoda</taxon>
        <taxon>Sorbeoconcha</taxon>
        <taxon>Cerithioidea</taxon>
        <taxon>Batillariidae</taxon>
        <taxon>Batillaria</taxon>
    </lineage>
</organism>
<name>A0ABD0L959_9CAEN</name>
<dbReference type="Proteomes" id="UP001519460">
    <property type="component" value="Unassembled WGS sequence"/>
</dbReference>
<dbReference type="PRINTS" id="PR00176">
    <property type="entry name" value="NANEUSMPORT"/>
</dbReference>
<accession>A0ABD0L959</accession>
<comment type="caution">
    <text evidence="9">The sequence shown here is derived from an EMBL/GenBank/DDBJ whole genome shotgun (WGS) entry which is preliminary data.</text>
</comment>
<feature type="transmembrane region" description="Helical" evidence="8">
    <location>
        <begin position="45"/>
        <end position="72"/>
    </location>
</feature>
<dbReference type="Pfam" id="PF00209">
    <property type="entry name" value="SNF"/>
    <property type="match status" value="2"/>
</dbReference>
<evidence type="ECO:0000256" key="7">
    <source>
        <dbReference type="SAM" id="MobiDB-lite"/>
    </source>
</evidence>
<feature type="transmembrane region" description="Helical" evidence="8">
    <location>
        <begin position="174"/>
        <end position="194"/>
    </location>
</feature>
<keyword evidence="3 8" id="KW-0812">Transmembrane</keyword>
<evidence type="ECO:0000256" key="3">
    <source>
        <dbReference type="ARBA" id="ARBA00022692"/>
    </source>
</evidence>
<protein>
    <recommendedName>
        <fullName evidence="11">Sodium-neurotransmitter symporter</fullName>
    </recommendedName>
</protein>
<keyword evidence="6" id="KW-1015">Disulfide bond</keyword>
<evidence type="ECO:0000256" key="4">
    <source>
        <dbReference type="ARBA" id="ARBA00022989"/>
    </source>
</evidence>
<reference evidence="9 10" key="1">
    <citation type="journal article" date="2023" name="Sci. Data">
        <title>Genome assembly of the Korean intertidal mud-creeper Batillaria attramentaria.</title>
        <authorList>
            <person name="Patra A.K."/>
            <person name="Ho P.T."/>
            <person name="Jun S."/>
            <person name="Lee S.J."/>
            <person name="Kim Y."/>
            <person name="Won Y.J."/>
        </authorList>
    </citation>
    <scope>NUCLEOTIDE SEQUENCE [LARGE SCALE GENOMIC DNA]</scope>
    <source>
        <strain evidence="9">Wonlab-2016</strain>
    </source>
</reference>
<evidence type="ECO:0000256" key="6">
    <source>
        <dbReference type="PIRSR" id="PIRSR600175-2"/>
    </source>
</evidence>
<evidence type="ECO:0000256" key="2">
    <source>
        <dbReference type="ARBA" id="ARBA00022448"/>
    </source>
</evidence>
<comment type="subcellular location">
    <subcellularLocation>
        <location evidence="1">Membrane</location>
        <topology evidence="1">Multi-pass membrane protein</topology>
    </subcellularLocation>
</comment>
<keyword evidence="2" id="KW-0813">Transport</keyword>
<dbReference type="PANTHER" id="PTHR11616">
    <property type="entry name" value="SODIUM/CHLORIDE DEPENDENT TRANSPORTER"/>
    <property type="match status" value="1"/>
</dbReference>
<keyword evidence="4 8" id="KW-1133">Transmembrane helix</keyword>
<dbReference type="InterPro" id="IPR000175">
    <property type="entry name" value="Na/ntran_symport"/>
</dbReference>
<feature type="transmembrane region" description="Helical" evidence="8">
    <location>
        <begin position="6"/>
        <end position="24"/>
    </location>
</feature>
<feature type="transmembrane region" description="Helical" evidence="8">
    <location>
        <begin position="354"/>
        <end position="376"/>
    </location>
</feature>
<dbReference type="PROSITE" id="PS00754">
    <property type="entry name" value="NA_NEUROTRAN_SYMP_2"/>
    <property type="match status" value="1"/>
</dbReference>
<dbReference type="PROSITE" id="PS50267">
    <property type="entry name" value="NA_NEUROTRAN_SYMP_3"/>
    <property type="match status" value="2"/>
</dbReference>
<evidence type="ECO:0000256" key="1">
    <source>
        <dbReference type="ARBA" id="ARBA00004141"/>
    </source>
</evidence>
<keyword evidence="5 8" id="KW-0472">Membrane</keyword>
<keyword evidence="10" id="KW-1185">Reference proteome</keyword>